<dbReference type="PANTHER" id="PTHR42781:SF4">
    <property type="entry name" value="SPERMIDINE_PUTRESCINE IMPORT ATP-BINDING PROTEIN POTA"/>
    <property type="match status" value="1"/>
</dbReference>
<evidence type="ECO:0000256" key="1">
    <source>
        <dbReference type="ARBA" id="ARBA00022448"/>
    </source>
</evidence>
<dbReference type="InterPro" id="IPR003593">
    <property type="entry name" value="AAA+_ATPase"/>
</dbReference>
<dbReference type="InterPro" id="IPR003439">
    <property type="entry name" value="ABC_transporter-like_ATP-bd"/>
</dbReference>
<evidence type="ECO:0000313" key="6">
    <source>
        <dbReference type="Proteomes" id="UP000603352"/>
    </source>
</evidence>
<dbReference type="PROSITE" id="PS50893">
    <property type="entry name" value="ABC_TRANSPORTER_2"/>
    <property type="match status" value="1"/>
</dbReference>
<organism evidence="5 6">
    <name type="scientific">Tistrella bauzanensis</name>
    <dbReference type="NCBI Taxonomy" id="657419"/>
    <lineage>
        <taxon>Bacteria</taxon>
        <taxon>Pseudomonadati</taxon>
        <taxon>Pseudomonadota</taxon>
        <taxon>Alphaproteobacteria</taxon>
        <taxon>Geminicoccales</taxon>
        <taxon>Geminicoccaceae</taxon>
        <taxon>Tistrella</taxon>
    </lineage>
</organism>
<keyword evidence="1" id="KW-0813">Transport</keyword>
<evidence type="ECO:0000313" key="5">
    <source>
        <dbReference type="EMBL" id="GGB51155.1"/>
    </source>
</evidence>
<reference evidence="6" key="1">
    <citation type="journal article" date="2019" name="Int. J. Syst. Evol. Microbiol.">
        <title>The Global Catalogue of Microorganisms (GCM) 10K type strain sequencing project: providing services to taxonomists for standard genome sequencing and annotation.</title>
        <authorList>
            <consortium name="The Broad Institute Genomics Platform"/>
            <consortium name="The Broad Institute Genome Sequencing Center for Infectious Disease"/>
            <person name="Wu L."/>
            <person name="Ma J."/>
        </authorList>
    </citation>
    <scope>NUCLEOTIDE SEQUENCE [LARGE SCALE GENOMIC DNA]</scope>
    <source>
        <strain evidence="6">CGMCC 1.10188</strain>
    </source>
</reference>
<dbReference type="InterPro" id="IPR017871">
    <property type="entry name" value="ABC_transporter-like_CS"/>
</dbReference>
<comment type="caution">
    <text evidence="5">The sequence shown here is derived from an EMBL/GenBank/DDBJ whole genome shotgun (WGS) entry which is preliminary data.</text>
</comment>
<dbReference type="InterPro" id="IPR027417">
    <property type="entry name" value="P-loop_NTPase"/>
</dbReference>
<dbReference type="Proteomes" id="UP000603352">
    <property type="component" value="Unassembled WGS sequence"/>
</dbReference>
<dbReference type="Gene3D" id="3.40.50.300">
    <property type="entry name" value="P-loop containing nucleotide triphosphate hydrolases"/>
    <property type="match status" value="1"/>
</dbReference>
<keyword evidence="3" id="KW-0067">ATP-binding</keyword>
<protein>
    <submittedName>
        <fullName evidence="5">ABC transporter</fullName>
    </submittedName>
</protein>
<evidence type="ECO:0000256" key="3">
    <source>
        <dbReference type="ARBA" id="ARBA00022840"/>
    </source>
</evidence>
<keyword evidence="6" id="KW-1185">Reference proteome</keyword>
<name>A0ABQ1ISW4_9PROT</name>
<dbReference type="PROSITE" id="PS00211">
    <property type="entry name" value="ABC_TRANSPORTER_1"/>
    <property type="match status" value="1"/>
</dbReference>
<dbReference type="SUPFAM" id="SSF52540">
    <property type="entry name" value="P-loop containing nucleoside triphosphate hydrolases"/>
    <property type="match status" value="1"/>
</dbReference>
<keyword evidence="2" id="KW-0547">Nucleotide-binding</keyword>
<accession>A0ABQ1ISW4</accession>
<evidence type="ECO:0000256" key="2">
    <source>
        <dbReference type="ARBA" id="ARBA00022741"/>
    </source>
</evidence>
<feature type="domain" description="ABC transporter" evidence="4">
    <location>
        <begin position="27"/>
        <end position="262"/>
    </location>
</feature>
<dbReference type="InterPro" id="IPR050093">
    <property type="entry name" value="ABC_SmlMolc_Importer"/>
</dbReference>
<dbReference type="Pfam" id="PF00005">
    <property type="entry name" value="ABC_tran"/>
    <property type="match status" value="1"/>
</dbReference>
<dbReference type="PANTHER" id="PTHR42781">
    <property type="entry name" value="SPERMIDINE/PUTRESCINE IMPORT ATP-BINDING PROTEIN POTA"/>
    <property type="match status" value="1"/>
</dbReference>
<gene>
    <name evidence="5" type="ORF">GCM10011505_35280</name>
</gene>
<sequence>MTDRPVLHAASGMVRDTAGGPAAMPALAIRGLTRRLGRKTVLDHVDLDVAPGEFLALLGPSGCGKTTLLRLIAGLDGADDGRIRIAGRPVDHDGRMLVPAEARGVGMVFQSYALWPQMTVAENVAFALKRARRGPAETAARVTAALDTVGLAEHADTMPDRLSGGQRQRVALARVLAAAPALVLMDEPLANLDPHLRRGIGDEIRRLHDATGAATVYVTHDQTEAMTLADRIAVMDQGRIAQVAAPAELYDQPADTATARFVGQGAMVSAMVLRGETAGRVPVRIGGGDAVIRAAPGTLAGPAHVVLRPEALVPAPAGTTGSLPAFVSRRTFEGGGHLLRLAAPWAGEPLLMRTGRHAPDTGETIGVLVRDGWVLPRA</sequence>
<dbReference type="SMART" id="SM00382">
    <property type="entry name" value="AAA"/>
    <property type="match status" value="1"/>
</dbReference>
<dbReference type="RefSeq" id="WP_229708222.1">
    <property type="nucleotide sequence ID" value="NZ_BMDZ01000047.1"/>
</dbReference>
<dbReference type="EMBL" id="BMDZ01000047">
    <property type="protein sequence ID" value="GGB51155.1"/>
    <property type="molecule type" value="Genomic_DNA"/>
</dbReference>
<evidence type="ECO:0000259" key="4">
    <source>
        <dbReference type="PROSITE" id="PS50893"/>
    </source>
</evidence>
<proteinExistence type="predicted"/>